<keyword evidence="1" id="KW-0805">Transcription regulation</keyword>
<gene>
    <name evidence="6" type="ORF">ACFP5Y_08060</name>
</gene>
<comment type="caution">
    <text evidence="6">The sequence shown here is derived from an EMBL/GenBank/DDBJ whole genome shotgun (WGS) entry which is preliminary data.</text>
</comment>
<dbReference type="EMBL" id="JBHSSC010000034">
    <property type="protein sequence ID" value="MFC6181170.1"/>
    <property type="molecule type" value="Genomic_DNA"/>
</dbReference>
<dbReference type="InterPro" id="IPR050109">
    <property type="entry name" value="HTH-type_TetR-like_transc_reg"/>
</dbReference>
<feature type="domain" description="HTH tetR-type" evidence="5">
    <location>
        <begin position="6"/>
        <end position="66"/>
    </location>
</feature>
<keyword evidence="3" id="KW-0804">Transcription</keyword>
<feature type="DNA-binding region" description="H-T-H motif" evidence="4">
    <location>
        <begin position="29"/>
        <end position="48"/>
    </location>
</feature>
<evidence type="ECO:0000256" key="4">
    <source>
        <dbReference type="PROSITE-ProRule" id="PRU00335"/>
    </source>
</evidence>
<protein>
    <submittedName>
        <fullName evidence="6">TetR/AcrR family transcriptional regulator</fullName>
    </submittedName>
</protein>
<dbReference type="PANTHER" id="PTHR30055">
    <property type="entry name" value="HTH-TYPE TRANSCRIPTIONAL REGULATOR RUTR"/>
    <property type="match status" value="1"/>
</dbReference>
<keyword evidence="7" id="KW-1185">Reference proteome</keyword>
<evidence type="ECO:0000259" key="5">
    <source>
        <dbReference type="PROSITE" id="PS50977"/>
    </source>
</evidence>
<dbReference type="Pfam" id="PF00440">
    <property type="entry name" value="TetR_N"/>
    <property type="match status" value="1"/>
</dbReference>
<evidence type="ECO:0000313" key="6">
    <source>
        <dbReference type="EMBL" id="MFC6181170.1"/>
    </source>
</evidence>
<dbReference type="RefSeq" id="WP_171001496.1">
    <property type="nucleotide sequence ID" value="NZ_BJDJ01000021.1"/>
</dbReference>
<dbReference type="PROSITE" id="PS50977">
    <property type="entry name" value="HTH_TETR_2"/>
    <property type="match status" value="1"/>
</dbReference>
<evidence type="ECO:0000313" key="7">
    <source>
        <dbReference type="Proteomes" id="UP001596282"/>
    </source>
</evidence>
<keyword evidence="2 4" id="KW-0238">DNA-binding</keyword>
<dbReference type="Proteomes" id="UP001596282">
    <property type="component" value="Unassembled WGS sequence"/>
</dbReference>
<dbReference type="Gene3D" id="1.10.357.10">
    <property type="entry name" value="Tetracycline Repressor, domain 2"/>
    <property type="match status" value="1"/>
</dbReference>
<evidence type="ECO:0000256" key="2">
    <source>
        <dbReference type="ARBA" id="ARBA00023125"/>
    </source>
</evidence>
<dbReference type="InterPro" id="IPR009057">
    <property type="entry name" value="Homeodomain-like_sf"/>
</dbReference>
<evidence type="ECO:0000256" key="3">
    <source>
        <dbReference type="ARBA" id="ARBA00023163"/>
    </source>
</evidence>
<proteinExistence type="predicted"/>
<organism evidence="6 7">
    <name type="scientific">Lactiplantibacillus daowaiensis</name>
    <dbReference type="NCBI Taxonomy" id="2559918"/>
    <lineage>
        <taxon>Bacteria</taxon>
        <taxon>Bacillati</taxon>
        <taxon>Bacillota</taxon>
        <taxon>Bacilli</taxon>
        <taxon>Lactobacillales</taxon>
        <taxon>Lactobacillaceae</taxon>
        <taxon>Lactiplantibacillus</taxon>
    </lineage>
</organism>
<dbReference type="PANTHER" id="PTHR30055:SF234">
    <property type="entry name" value="HTH-TYPE TRANSCRIPTIONAL REGULATOR BETI"/>
    <property type="match status" value="1"/>
</dbReference>
<dbReference type="InterPro" id="IPR001647">
    <property type="entry name" value="HTH_TetR"/>
</dbReference>
<evidence type="ECO:0000256" key="1">
    <source>
        <dbReference type="ARBA" id="ARBA00023015"/>
    </source>
</evidence>
<name>A0ABW1S0X3_9LACO</name>
<dbReference type="PRINTS" id="PR00455">
    <property type="entry name" value="HTHTETR"/>
</dbReference>
<dbReference type="SUPFAM" id="SSF46689">
    <property type="entry name" value="Homeodomain-like"/>
    <property type="match status" value="1"/>
</dbReference>
<reference evidence="7" key="1">
    <citation type="journal article" date="2019" name="Int. J. Syst. Evol. Microbiol.">
        <title>The Global Catalogue of Microorganisms (GCM) 10K type strain sequencing project: providing services to taxonomists for standard genome sequencing and annotation.</title>
        <authorList>
            <consortium name="The Broad Institute Genomics Platform"/>
            <consortium name="The Broad Institute Genome Sequencing Center for Infectious Disease"/>
            <person name="Wu L."/>
            <person name="Ma J."/>
        </authorList>
    </citation>
    <scope>NUCLEOTIDE SEQUENCE [LARGE SCALE GENOMIC DNA]</scope>
    <source>
        <strain evidence="7">CCM 8933</strain>
    </source>
</reference>
<accession>A0ABW1S0X3</accession>
<sequence length="191" mass="21684">MRKDAQQNRAKILATAAQLFREQSVAAVSMKAIATAAGIGPGTLYRNYPNKSALCLDMSMTFIQEFVADAQQYLYQTTDDAVTQFKQVLTRYLRFRERRLQLLASIENGATVMPAYYKSDLYHELIQLFMQVLKPVSGPLLPGELKFRADMLIAMLKSNSYAYQREQGLSRDDLLTQISRLMIKSADPLKK</sequence>